<evidence type="ECO:0000313" key="2">
    <source>
        <dbReference type="Proteomes" id="UP000248330"/>
    </source>
</evidence>
<accession>A0A318E3J5</accession>
<organism evidence="1 2">
    <name type="scientific">Sinimarinibacterium flocculans</name>
    <dbReference type="NCBI Taxonomy" id="985250"/>
    <lineage>
        <taxon>Bacteria</taxon>
        <taxon>Pseudomonadati</taxon>
        <taxon>Pseudomonadota</taxon>
        <taxon>Gammaproteobacteria</taxon>
        <taxon>Nevskiales</taxon>
        <taxon>Nevskiaceae</taxon>
        <taxon>Sinimarinibacterium</taxon>
    </lineage>
</organism>
<proteinExistence type="predicted"/>
<gene>
    <name evidence="1" type="ORF">C8D93_1331</name>
</gene>
<dbReference type="Proteomes" id="UP000248330">
    <property type="component" value="Unassembled WGS sequence"/>
</dbReference>
<name>A0A318E3J5_9GAMM</name>
<reference evidence="1 2" key="1">
    <citation type="submission" date="2018-04" db="EMBL/GenBank/DDBJ databases">
        <title>Genomic Encyclopedia of Type Strains, Phase IV (KMG-IV): sequencing the most valuable type-strain genomes for metagenomic binning, comparative biology and taxonomic classification.</title>
        <authorList>
            <person name="Goeker M."/>
        </authorList>
    </citation>
    <scope>NUCLEOTIDE SEQUENCE [LARGE SCALE GENOMIC DNA]</scope>
    <source>
        <strain evidence="1 2">DSM 104150</strain>
    </source>
</reference>
<dbReference type="AlphaFoldDB" id="A0A318E3J5"/>
<keyword evidence="2" id="KW-1185">Reference proteome</keyword>
<evidence type="ECO:0000313" key="1">
    <source>
        <dbReference type="EMBL" id="PXV62460.1"/>
    </source>
</evidence>
<comment type="caution">
    <text evidence="1">The sequence shown here is derived from an EMBL/GenBank/DDBJ whole genome shotgun (WGS) entry which is preliminary data.</text>
</comment>
<protein>
    <submittedName>
        <fullName evidence="1">Uncharacterized protein</fullName>
    </submittedName>
</protein>
<dbReference type="EMBL" id="QICN01000033">
    <property type="protein sequence ID" value="PXV62460.1"/>
    <property type="molecule type" value="Genomic_DNA"/>
</dbReference>
<sequence>MAKIRRVRRSTLGHIGLLLSKDQVSARTGQLQDVLSDRVLATSPGVFDPLFDEERASILAQALEYAVNIVATIRDEREIDGEGFKQPSREEIEAALRKELLQLESETALRMANDLADWASGGEEIPKHYY</sequence>